<dbReference type="PRINTS" id="PR00395">
    <property type="entry name" value="RIBOSOMALS2"/>
</dbReference>
<evidence type="ECO:0000256" key="4">
    <source>
        <dbReference type="ARBA" id="ARBA00035256"/>
    </source>
</evidence>
<protein>
    <recommendedName>
        <fullName evidence="4 5">Small ribosomal subunit protein uS2</fullName>
    </recommendedName>
</protein>
<evidence type="ECO:0000313" key="6">
    <source>
        <dbReference type="EMBL" id="OHA65078.1"/>
    </source>
</evidence>
<dbReference type="GO" id="GO:0003735">
    <property type="term" value="F:structural constituent of ribosome"/>
    <property type="evidence" value="ECO:0007669"/>
    <property type="project" value="InterPro"/>
</dbReference>
<dbReference type="InterPro" id="IPR001865">
    <property type="entry name" value="Ribosomal_uS2"/>
</dbReference>
<evidence type="ECO:0000313" key="7">
    <source>
        <dbReference type="Proteomes" id="UP000178170"/>
    </source>
</evidence>
<dbReference type="PANTHER" id="PTHR12534">
    <property type="entry name" value="30S RIBOSOMAL PROTEIN S2 PROKARYOTIC AND ORGANELLAR"/>
    <property type="match status" value="1"/>
</dbReference>
<comment type="caution">
    <text evidence="6">The sequence shown here is derived from an EMBL/GenBank/DDBJ whole genome shotgun (WGS) entry which is preliminary data.</text>
</comment>
<dbReference type="PANTHER" id="PTHR12534:SF0">
    <property type="entry name" value="SMALL RIBOSOMAL SUBUNIT PROTEIN US2M"/>
    <property type="match status" value="1"/>
</dbReference>
<gene>
    <name evidence="5" type="primary">rpsB</name>
    <name evidence="6" type="ORF">A2843_00900</name>
</gene>
<evidence type="ECO:0000256" key="2">
    <source>
        <dbReference type="ARBA" id="ARBA00022980"/>
    </source>
</evidence>
<evidence type="ECO:0000256" key="1">
    <source>
        <dbReference type="ARBA" id="ARBA00006242"/>
    </source>
</evidence>
<dbReference type="EMBL" id="MHTS01000001">
    <property type="protein sequence ID" value="OHA65078.1"/>
    <property type="molecule type" value="Genomic_DNA"/>
</dbReference>
<evidence type="ECO:0000256" key="5">
    <source>
        <dbReference type="HAMAP-Rule" id="MF_00291"/>
    </source>
</evidence>
<accession>A0A1G2QXI4</accession>
<dbReference type="NCBIfam" id="TIGR01011">
    <property type="entry name" value="rpsB_bact"/>
    <property type="match status" value="1"/>
</dbReference>
<dbReference type="CDD" id="cd01425">
    <property type="entry name" value="RPS2"/>
    <property type="match status" value="1"/>
</dbReference>
<dbReference type="Pfam" id="PF00318">
    <property type="entry name" value="Ribosomal_S2"/>
    <property type="match status" value="1"/>
</dbReference>
<keyword evidence="3 5" id="KW-0687">Ribonucleoprotein</keyword>
<dbReference type="InterPro" id="IPR005706">
    <property type="entry name" value="Ribosomal_uS2_bac/mit/plastid"/>
</dbReference>
<dbReference type="SUPFAM" id="SSF52313">
    <property type="entry name" value="Ribosomal protein S2"/>
    <property type="match status" value="1"/>
</dbReference>
<evidence type="ECO:0000256" key="3">
    <source>
        <dbReference type="ARBA" id="ARBA00023274"/>
    </source>
</evidence>
<proteinExistence type="inferred from homology"/>
<dbReference type="GO" id="GO:0022627">
    <property type="term" value="C:cytosolic small ribosomal subunit"/>
    <property type="evidence" value="ECO:0007669"/>
    <property type="project" value="TreeGrafter"/>
</dbReference>
<dbReference type="GO" id="GO:0006412">
    <property type="term" value="P:translation"/>
    <property type="evidence" value="ECO:0007669"/>
    <property type="project" value="UniProtKB-UniRule"/>
</dbReference>
<sequence length="240" mass="27188">MVEQATLEQKEENKEQFSLEEMMAAGLHFGHKTSKTHPRMKPYVAGVRNSIHLINLEKTREKLREALEALRDLSAAGKVILLVGTKVQVKGPVRELAEETGLPYVTNRWIGGLITNFEMIAKRIEHLKALENKKASEDFGKYTKWEQHEMEEERERLERKFGGVKNLERLPDAMFVFDLDENQIALREAKLKGIQVFALVDTNCDPASVNYAIPANNDAVSSVKYIAGKLRDTLLQAKGV</sequence>
<dbReference type="HAMAP" id="MF_00291_B">
    <property type="entry name" value="Ribosomal_uS2_B"/>
    <property type="match status" value="1"/>
</dbReference>
<dbReference type="InterPro" id="IPR018130">
    <property type="entry name" value="Ribosomal_uS2_CS"/>
</dbReference>
<dbReference type="Gene3D" id="3.40.50.10490">
    <property type="entry name" value="Glucose-6-phosphate isomerase like protein, domain 1"/>
    <property type="match status" value="1"/>
</dbReference>
<dbReference type="PROSITE" id="PS00962">
    <property type="entry name" value="RIBOSOMAL_S2_1"/>
    <property type="match status" value="1"/>
</dbReference>
<comment type="similarity">
    <text evidence="1 5">Belongs to the universal ribosomal protein uS2 family.</text>
</comment>
<reference evidence="6 7" key="1">
    <citation type="journal article" date="2016" name="Nat. Commun.">
        <title>Thousands of microbial genomes shed light on interconnected biogeochemical processes in an aquifer system.</title>
        <authorList>
            <person name="Anantharaman K."/>
            <person name="Brown C.T."/>
            <person name="Hug L.A."/>
            <person name="Sharon I."/>
            <person name="Castelle C.J."/>
            <person name="Probst A.J."/>
            <person name="Thomas B.C."/>
            <person name="Singh A."/>
            <person name="Wilkins M.J."/>
            <person name="Karaoz U."/>
            <person name="Brodie E.L."/>
            <person name="Williams K.H."/>
            <person name="Hubbard S.S."/>
            <person name="Banfield J.F."/>
        </authorList>
    </citation>
    <scope>NUCLEOTIDE SEQUENCE [LARGE SCALE GENOMIC DNA]</scope>
</reference>
<dbReference type="Proteomes" id="UP000178170">
    <property type="component" value="Unassembled WGS sequence"/>
</dbReference>
<keyword evidence="2 5" id="KW-0689">Ribosomal protein</keyword>
<dbReference type="Gene3D" id="1.10.287.610">
    <property type="entry name" value="Helix hairpin bin"/>
    <property type="match status" value="1"/>
</dbReference>
<name>A0A1G2QXI4_9BACT</name>
<dbReference type="InterPro" id="IPR023591">
    <property type="entry name" value="Ribosomal_uS2_flav_dom_sf"/>
</dbReference>
<organism evidence="6 7">
    <name type="scientific">Candidatus Wildermuthbacteria bacterium RIFCSPHIGHO2_01_FULL_48_27b</name>
    <dbReference type="NCBI Taxonomy" id="1802447"/>
    <lineage>
        <taxon>Bacteria</taxon>
        <taxon>Candidatus Wildermuthiibacteriota</taxon>
    </lineage>
</organism>
<dbReference type="AlphaFoldDB" id="A0A1G2QXI4"/>